<dbReference type="GO" id="GO:0009640">
    <property type="term" value="P:photomorphogenesis"/>
    <property type="evidence" value="ECO:0007669"/>
    <property type="project" value="TreeGrafter"/>
</dbReference>
<evidence type="ECO:0000256" key="1">
    <source>
        <dbReference type="ARBA" id="ARBA00004123"/>
    </source>
</evidence>
<protein>
    <submittedName>
        <fullName evidence="12">B-box protein</fullName>
    </submittedName>
</protein>
<feature type="region of interest" description="Disordered" evidence="10">
    <location>
        <begin position="249"/>
        <end position="273"/>
    </location>
</feature>
<evidence type="ECO:0000256" key="7">
    <source>
        <dbReference type="ARBA" id="ARBA00023163"/>
    </source>
</evidence>
<dbReference type="PANTHER" id="PTHR31832">
    <property type="entry name" value="B-BOX ZINC FINGER PROTEIN 22"/>
    <property type="match status" value="1"/>
</dbReference>
<dbReference type="AlphaFoldDB" id="A0A7L8Y839"/>
<evidence type="ECO:0000256" key="5">
    <source>
        <dbReference type="ARBA" id="ARBA00022833"/>
    </source>
</evidence>
<organism evidence="12">
    <name type="scientific">Ginkgo biloba</name>
    <name type="common">Ginkgo</name>
    <name type="synonym">Maidenhair tree</name>
    <dbReference type="NCBI Taxonomy" id="3311"/>
    <lineage>
        <taxon>Eukaryota</taxon>
        <taxon>Viridiplantae</taxon>
        <taxon>Streptophyta</taxon>
        <taxon>Embryophyta</taxon>
        <taxon>Tracheophyta</taxon>
        <taxon>Spermatophyta</taxon>
        <taxon>Ginkgoidae</taxon>
        <taxon>Ginkgoales</taxon>
        <taxon>Ginkgoaceae</taxon>
        <taxon>Ginkgo</taxon>
    </lineage>
</organism>
<dbReference type="InterPro" id="IPR051979">
    <property type="entry name" value="B-box_zinc_finger"/>
</dbReference>
<feature type="domain" description="B box-type" evidence="11">
    <location>
        <begin position="1"/>
        <end position="47"/>
    </location>
</feature>
<feature type="domain" description="B box-type" evidence="11">
    <location>
        <begin position="54"/>
        <end position="101"/>
    </location>
</feature>
<evidence type="ECO:0000256" key="8">
    <source>
        <dbReference type="ARBA" id="ARBA00023242"/>
    </source>
</evidence>
<dbReference type="PROSITE" id="PS50119">
    <property type="entry name" value="ZF_BBOX"/>
    <property type="match status" value="2"/>
</dbReference>
<dbReference type="PANTHER" id="PTHR31832:SF41">
    <property type="entry name" value="B-BOX ZINC FINGER PROTEIN 24"/>
    <property type="match status" value="1"/>
</dbReference>
<dbReference type="CDD" id="cd19821">
    <property type="entry name" value="Bbox1_BBX-like"/>
    <property type="match status" value="2"/>
</dbReference>
<evidence type="ECO:0000259" key="11">
    <source>
        <dbReference type="PROSITE" id="PS50119"/>
    </source>
</evidence>
<dbReference type="InterPro" id="IPR049808">
    <property type="entry name" value="CONSTANS-like_Bbox1"/>
</dbReference>
<evidence type="ECO:0000256" key="2">
    <source>
        <dbReference type="ARBA" id="ARBA00022723"/>
    </source>
</evidence>
<dbReference type="SMART" id="SM00336">
    <property type="entry name" value="BBOX"/>
    <property type="match status" value="2"/>
</dbReference>
<keyword evidence="2" id="KW-0479">Metal-binding</keyword>
<dbReference type="GO" id="GO:0005634">
    <property type="term" value="C:nucleus"/>
    <property type="evidence" value="ECO:0007669"/>
    <property type="project" value="UniProtKB-SubCell"/>
</dbReference>
<dbReference type="InterPro" id="IPR000315">
    <property type="entry name" value="Znf_B-box"/>
</dbReference>
<evidence type="ECO:0000256" key="3">
    <source>
        <dbReference type="ARBA" id="ARBA00022737"/>
    </source>
</evidence>
<keyword evidence="8" id="KW-0539">Nucleus</keyword>
<dbReference type="EMBL" id="MN862536">
    <property type="protein sequence ID" value="QOI16735.1"/>
    <property type="molecule type" value="mRNA"/>
</dbReference>
<name>A0A7L8Y839_GINBI</name>
<dbReference type="Gene3D" id="3.30.160.60">
    <property type="entry name" value="Classic Zinc Finger"/>
    <property type="match status" value="1"/>
</dbReference>
<dbReference type="GO" id="GO:0008270">
    <property type="term" value="F:zinc ion binding"/>
    <property type="evidence" value="ECO:0007669"/>
    <property type="project" value="UniProtKB-KW"/>
</dbReference>
<reference evidence="12" key="1">
    <citation type="submission" date="2019-12" db="EMBL/GenBank/DDBJ databases">
        <title>Overexpression of Ginkgo BBX25 Enhances Salt Tolerance in Transgenic Populus.</title>
        <authorList>
            <person name="Wu Y."/>
            <person name="Xu L.-A."/>
        </authorList>
    </citation>
    <scope>NUCLEOTIDE SEQUENCE</scope>
</reference>
<keyword evidence="3" id="KW-0677">Repeat</keyword>
<evidence type="ECO:0000313" key="12">
    <source>
        <dbReference type="EMBL" id="QOI16735.1"/>
    </source>
</evidence>
<dbReference type="Pfam" id="PF00643">
    <property type="entry name" value="zf-B_box"/>
    <property type="match status" value="2"/>
</dbReference>
<comment type="subcellular location">
    <subcellularLocation>
        <location evidence="1">Nucleus</location>
    </subcellularLocation>
</comment>
<feature type="region of interest" description="Disordered" evidence="10">
    <location>
        <begin position="111"/>
        <end position="131"/>
    </location>
</feature>
<dbReference type="GO" id="GO:0006355">
    <property type="term" value="P:regulation of DNA-templated transcription"/>
    <property type="evidence" value="ECO:0007669"/>
    <property type="project" value="TreeGrafter"/>
</dbReference>
<keyword evidence="7" id="KW-0804">Transcription</keyword>
<proteinExistence type="evidence at transcript level"/>
<evidence type="ECO:0000256" key="6">
    <source>
        <dbReference type="ARBA" id="ARBA00023015"/>
    </source>
</evidence>
<sequence>MRIQCDVCEAAPASMICCADEAALCVECDIDVHAANKLASKHQRLPLLPFSSYSKLPRCDICQEKAAIVFCVEDRALLCRDCDEPIHAPGTLAAKHQRLLATGIRVALNEESRGPPQESNPPPKVPPPCKSFPSNSTFSVQSIQGSANASSKKAAPSDYSSYEEPCWTVDELLPLSDFDKGDPASFGEFDWDITAAEAGMGLESLAQVPQLRSPPTGKLNLPVKGKTSKPEISIVPEFDEAFIVPDISGLDTQPFHSSPPPAKRRRYSTFELP</sequence>
<evidence type="ECO:0000256" key="4">
    <source>
        <dbReference type="ARBA" id="ARBA00022771"/>
    </source>
</evidence>
<accession>A0A7L8Y839</accession>
<keyword evidence="6" id="KW-0805">Transcription regulation</keyword>
<keyword evidence="4 9" id="KW-0863">Zinc-finger</keyword>
<keyword evidence="5" id="KW-0862">Zinc</keyword>
<evidence type="ECO:0000256" key="10">
    <source>
        <dbReference type="SAM" id="MobiDB-lite"/>
    </source>
</evidence>
<evidence type="ECO:0000256" key="9">
    <source>
        <dbReference type="PROSITE-ProRule" id="PRU00024"/>
    </source>
</evidence>
<feature type="compositionally biased region" description="Pro residues" evidence="10">
    <location>
        <begin position="118"/>
        <end position="130"/>
    </location>
</feature>